<evidence type="ECO:0000313" key="2">
    <source>
        <dbReference type="Proteomes" id="UP000243535"/>
    </source>
</evidence>
<sequence>MFDDSALATRGLERLFGPASEEGGIPLSAIRERASLQLDEFARLAQARLAERGIAIPPPVNLVSAGDGTLSLEGRHPQAAAIEAWLSGNAEVARKFKEVEVLYEVVRAAEQPDQVLPDAVYFHIGLTSAGPVAYFGDAVCPC</sequence>
<reference evidence="2" key="1">
    <citation type="submission" date="2015-08" db="EMBL/GenBank/DDBJ databases">
        <authorList>
            <person name="Varghese N."/>
        </authorList>
    </citation>
    <scope>NUCLEOTIDE SEQUENCE [LARGE SCALE GENOMIC DNA]</scope>
    <source>
        <strain evidence="2">DSM 17901</strain>
    </source>
</reference>
<gene>
    <name evidence="1" type="ORF">Ga0061063_2786</name>
</gene>
<dbReference type="Proteomes" id="UP000243535">
    <property type="component" value="Unassembled WGS sequence"/>
</dbReference>
<evidence type="ECO:0000313" key="1">
    <source>
        <dbReference type="EMBL" id="CUA86739.1"/>
    </source>
</evidence>
<protein>
    <submittedName>
        <fullName evidence="1">Uncharacterized protein</fullName>
    </submittedName>
</protein>
<accession>A0A0K6H764</accession>
<dbReference type="RefSeq" id="WP_054284806.1">
    <property type="nucleotide sequence ID" value="NZ_CYHA01000009.1"/>
</dbReference>
<dbReference type="OrthoDB" id="8613588at2"/>
<organism evidence="1 2">
    <name type="scientific">Gulbenkiania indica</name>
    <dbReference type="NCBI Taxonomy" id="375574"/>
    <lineage>
        <taxon>Bacteria</taxon>
        <taxon>Pseudomonadati</taxon>
        <taxon>Pseudomonadota</taxon>
        <taxon>Betaproteobacteria</taxon>
        <taxon>Neisseriales</taxon>
        <taxon>Chromobacteriaceae</taxon>
        <taxon>Gulbenkiania</taxon>
    </lineage>
</organism>
<keyword evidence="2" id="KW-1185">Reference proteome</keyword>
<name>A0A0K6H764_9NEIS</name>
<dbReference type="AlphaFoldDB" id="A0A0K6H764"/>
<dbReference type="EMBL" id="CYHA01000009">
    <property type="protein sequence ID" value="CUA86739.1"/>
    <property type="molecule type" value="Genomic_DNA"/>
</dbReference>
<proteinExistence type="predicted"/>